<name>A0AA38GM34_TAXCH</name>
<sequence length="56" mass="6291">AFRLGVDSLRHFARFQPEPIITTMALSRSGQASYPKNFYASHSSFFGSNLCITHKV</sequence>
<feature type="non-terminal residue" evidence="1">
    <location>
        <position position="1"/>
    </location>
</feature>
<gene>
    <name evidence="1" type="ORF">KI387_004696</name>
</gene>
<comment type="caution">
    <text evidence="1">The sequence shown here is derived from an EMBL/GenBank/DDBJ whole genome shotgun (WGS) entry which is preliminary data.</text>
</comment>
<reference evidence="1 2" key="1">
    <citation type="journal article" date="2021" name="Nat. Plants">
        <title>The Taxus genome provides insights into paclitaxel biosynthesis.</title>
        <authorList>
            <person name="Xiong X."/>
            <person name="Gou J."/>
            <person name="Liao Q."/>
            <person name="Li Y."/>
            <person name="Zhou Q."/>
            <person name="Bi G."/>
            <person name="Li C."/>
            <person name="Du R."/>
            <person name="Wang X."/>
            <person name="Sun T."/>
            <person name="Guo L."/>
            <person name="Liang H."/>
            <person name="Lu P."/>
            <person name="Wu Y."/>
            <person name="Zhang Z."/>
            <person name="Ro D.K."/>
            <person name="Shang Y."/>
            <person name="Huang S."/>
            <person name="Yan J."/>
        </authorList>
    </citation>
    <scope>NUCLEOTIDE SEQUENCE [LARGE SCALE GENOMIC DNA]</scope>
    <source>
        <strain evidence="1">Ta-2019</strain>
    </source>
</reference>
<keyword evidence="2" id="KW-1185">Reference proteome</keyword>
<dbReference type="Proteomes" id="UP000824469">
    <property type="component" value="Unassembled WGS sequence"/>
</dbReference>
<feature type="non-terminal residue" evidence="1">
    <location>
        <position position="56"/>
    </location>
</feature>
<organism evidence="1 2">
    <name type="scientific">Taxus chinensis</name>
    <name type="common">Chinese yew</name>
    <name type="synonym">Taxus wallichiana var. chinensis</name>
    <dbReference type="NCBI Taxonomy" id="29808"/>
    <lineage>
        <taxon>Eukaryota</taxon>
        <taxon>Viridiplantae</taxon>
        <taxon>Streptophyta</taxon>
        <taxon>Embryophyta</taxon>
        <taxon>Tracheophyta</taxon>
        <taxon>Spermatophyta</taxon>
        <taxon>Pinopsida</taxon>
        <taxon>Pinidae</taxon>
        <taxon>Conifers II</taxon>
        <taxon>Cupressales</taxon>
        <taxon>Taxaceae</taxon>
        <taxon>Taxus</taxon>
    </lineage>
</organism>
<evidence type="ECO:0000313" key="1">
    <source>
        <dbReference type="EMBL" id="KAH9324518.1"/>
    </source>
</evidence>
<proteinExistence type="predicted"/>
<evidence type="ECO:0000313" key="2">
    <source>
        <dbReference type="Proteomes" id="UP000824469"/>
    </source>
</evidence>
<dbReference type="AlphaFoldDB" id="A0AA38GM34"/>
<accession>A0AA38GM34</accession>
<protein>
    <submittedName>
        <fullName evidence="1">Uncharacterized protein</fullName>
    </submittedName>
</protein>
<dbReference type="EMBL" id="JAHRHJ020000002">
    <property type="protein sequence ID" value="KAH9324518.1"/>
    <property type="molecule type" value="Genomic_DNA"/>
</dbReference>